<dbReference type="EMBL" id="JACCBX010000002">
    <property type="protein sequence ID" value="NYE04224.1"/>
    <property type="molecule type" value="Genomic_DNA"/>
</dbReference>
<sequence>MVHKEFDYVIFGSGIFGMYAALLLAKKKHQVALIDIEDSPFKRASYINQARIHKGYHYPRSISTAIRSTLNYERFCNDFSFAINNKFTKIYGISISDSLVSPTQFENFCDYIDIPLKSIKPGIYFNKNRVEAAFETDEFSFDSEKIRDWFLEQLKQIKHVSFFWGLNLIEAEVVDSQYKLSFKDDLSISTPAVLNATYASTNIILDKFNLPFIPLKYELCEMILVQPNQFLENVGLTIMDGPFLSLMPFGLTGLHSLSSVKYTPHCPSNESLPTFKCQDFREDCTPTDLKNCNDCPVRPLSSWPYMKQQAKMYFNEQVDFSFARSLFAIKTIISSSEIDDARPTLFQEHSKNPYFMTILSGKVNTIYDLEEVL</sequence>
<protein>
    <recommendedName>
        <fullName evidence="1">FAD dependent oxidoreductase domain-containing protein</fullName>
    </recommendedName>
</protein>
<name>A0A852TA15_9BACI</name>
<comment type="caution">
    <text evidence="2">The sequence shown here is derived from an EMBL/GenBank/DDBJ whole genome shotgun (WGS) entry which is preliminary data.</text>
</comment>
<dbReference type="InterPro" id="IPR036188">
    <property type="entry name" value="FAD/NAD-bd_sf"/>
</dbReference>
<gene>
    <name evidence="2" type="ORF">F4694_000968</name>
</gene>
<evidence type="ECO:0000313" key="3">
    <source>
        <dbReference type="Proteomes" id="UP000548423"/>
    </source>
</evidence>
<accession>A0A852TA15</accession>
<evidence type="ECO:0000313" key="2">
    <source>
        <dbReference type="EMBL" id="NYE04224.1"/>
    </source>
</evidence>
<dbReference type="InterPro" id="IPR006076">
    <property type="entry name" value="FAD-dep_OxRdtase"/>
</dbReference>
<dbReference type="SUPFAM" id="SSF51905">
    <property type="entry name" value="FAD/NAD(P)-binding domain"/>
    <property type="match status" value="1"/>
</dbReference>
<reference evidence="3" key="2">
    <citation type="submission" date="2020-08" db="EMBL/GenBank/DDBJ databases">
        <title>The Agave Microbiome: Exploring the role of microbial communities in plant adaptations to desert environments.</title>
        <authorList>
            <person name="Partida-Martinez L.P."/>
        </authorList>
    </citation>
    <scope>NUCLEOTIDE SEQUENCE [LARGE SCALE GENOMIC DNA]</scope>
    <source>
        <strain evidence="3">AT2.8</strain>
    </source>
</reference>
<dbReference type="Proteomes" id="UP000548423">
    <property type="component" value="Unassembled WGS sequence"/>
</dbReference>
<proteinExistence type="predicted"/>
<dbReference type="Gene3D" id="3.50.50.60">
    <property type="entry name" value="FAD/NAD(P)-binding domain"/>
    <property type="match status" value="1"/>
</dbReference>
<dbReference type="Pfam" id="PF01266">
    <property type="entry name" value="DAO"/>
    <property type="match status" value="1"/>
</dbReference>
<dbReference type="AlphaFoldDB" id="A0A852TA15"/>
<reference evidence="3" key="1">
    <citation type="submission" date="2020-07" db="EMBL/GenBank/DDBJ databases">
        <authorList>
            <person name="Partida-Martinez L."/>
            <person name="Huntemann M."/>
            <person name="Clum A."/>
            <person name="Wang J."/>
            <person name="Palaniappan K."/>
            <person name="Ritter S."/>
            <person name="Chen I.-M."/>
            <person name="Stamatis D."/>
            <person name="Reddy T."/>
            <person name="O'Malley R."/>
            <person name="Daum C."/>
            <person name="Shapiro N."/>
            <person name="Ivanova N."/>
            <person name="Kyrpides N."/>
            <person name="Woyke T."/>
        </authorList>
    </citation>
    <scope>NUCLEOTIDE SEQUENCE [LARGE SCALE GENOMIC DNA]</scope>
    <source>
        <strain evidence="3">AT2.8</strain>
    </source>
</reference>
<organism evidence="2 3">
    <name type="scientific">Neobacillus niacini</name>
    <dbReference type="NCBI Taxonomy" id="86668"/>
    <lineage>
        <taxon>Bacteria</taxon>
        <taxon>Bacillati</taxon>
        <taxon>Bacillota</taxon>
        <taxon>Bacilli</taxon>
        <taxon>Bacillales</taxon>
        <taxon>Bacillaceae</taxon>
        <taxon>Neobacillus</taxon>
    </lineage>
</organism>
<evidence type="ECO:0000259" key="1">
    <source>
        <dbReference type="Pfam" id="PF01266"/>
    </source>
</evidence>
<feature type="domain" description="FAD dependent oxidoreductase" evidence="1">
    <location>
        <begin position="7"/>
        <end position="83"/>
    </location>
</feature>